<feature type="compositionally biased region" description="Basic and acidic residues" evidence="1">
    <location>
        <begin position="25"/>
        <end position="41"/>
    </location>
</feature>
<gene>
    <name evidence="2" type="ORF">HYDPIDRAFT_30484</name>
</gene>
<name>A0A0C9V981_9AGAM</name>
<reference evidence="2 3" key="1">
    <citation type="submission" date="2014-04" db="EMBL/GenBank/DDBJ databases">
        <title>Evolutionary Origins and Diversification of the Mycorrhizal Mutualists.</title>
        <authorList>
            <consortium name="DOE Joint Genome Institute"/>
            <consortium name="Mycorrhizal Genomics Consortium"/>
            <person name="Kohler A."/>
            <person name="Kuo A."/>
            <person name="Nagy L.G."/>
            <person name="Floudas D."/>
            <person name="Copeland A."/>
            <person name="Barry K.W."/>
            <person name="Cichocki N."/>
            <person name="Veneault-Fourrey C."/>
            <person name="LaButti K."/>
            <person name="Lindquist E.A."/>
            <person name="Lipzen A."/>
            <person name="Lundell T."/>
            <person name="Morin E."/>
            <person name="Murat C."/>
            <person name="Riley R."/>
            <person name="Ohm R."/>
            <person name="Sun H."/>
            <person name="Tunlid A."/>
            <person name="Henrissat B."/>
            <person name="Grigoriev I.V."/>
            <person name="Hibbett D.S."/>
            <person name="Martin F."/>
        </authorList>
    </citation>
    <scope>NUCLEOTIDE SEQUENCE [LARGE SCALE GENOMIC DNA]</scope>
    <source>
        <strain evidence="2 3">MD-312</strain>
    </source>
</reference>
<proteinExistence type="predicted"/>
<evidence type="ECO:0000313" key="2">
    <source>
        <dbReference type="EMBL" id="KIJ62219.1"/>
    </source>
</evidence>
<organism evidence="2 3">
    <name type="scientific">Hydnomerulius pinastri MD-312</name>
    <dbReference type="NCBI Taxonomy" id="994086"/>
    <lineage>
        <taxon>Eukaryota</taxon>
        <taxon>Fungi</taxon>
        <taxon>Dikarya</taxon>
        <taxon>Basidiomycota</taxon>
        <taxon>Agaricomycotina</taxon>
        <taxon>Agaricomycetes</taxon>
        <taxon>Agaricomycetidae</taxon>
        <taxon>Boletales</taxon>
        <taxon>Boletales incertae sedis</taxon>
        <taxon>Leucogyrophana</taxon>
    </lineage>
</organism>
<accession>A0A0C9V981</accession>
<dbReference type="HOGENOM" id="CLU_1652375_0_0_1"/>
<feature type="compositionally biased region" description="Polar residues" evidence="1">
    <location>
        <begin position="13"/>
        <end position="24"/>
    </location>
</feature>
<dbReference type="EMBL" id="KN839856">
    <property type="protein sequence ID" value="KIJ62219.1"/>
    <property type="molecule type" value="Genomic_DNA"/>
</dbReference>
<dbReference type="Proteomes" id="UP000053820">
    <property type="component" value="Unassembled WGS sequence"/>
</dbReference>
<evidence type="ECO:0000313" key="3">
    <source>
        <dbReference type="Proteomes" id="UP000053820"/>
    </source>
</evidence>
<evidence type="ECO:0000256" key="1">
    <source>
        <dbReference type="SAM" id="MobiDB-lite"/>
    </source>
</evidence>
<keyword evidence="3" id="KW-1185">Reference proteome</keyword>
<protein>
    <submittedName>
        <fullName evidence="2">Uncharacterized protein</fullName>
    </submittedName>
</protein>
<sequence length="160" mass="17596">MLGAPLSLAIGDYTSTPYAPTSQEHPNEEHTSQVDREDVKGEGDDTVMKEATISEQYVRCDATSEQLYGVVDVDALHRAPQSRQVSVIEADATNIDVSTRASASPYSPLIKRTELTSFSFRTRQPVNKTITYTDTSPFQPLSPTNTLKCDYLVYAVGAEM</sequence>
<dbReference type="AlphaFoldDB" id="A0A0C9V981"/>
<feature type="region of interest" description="Disordered" evidence="1">
    <location>
        <begin position="13"/>
        <end position="41"/>
    </location>
</feature>